<evidence type="ECO:0000313" key="2">
    <source>
        <dbReference type="Proteomes" id="UP000009309"/>
    </source>
</evidence>
<gene>
    <name evidence="1" type="ORF">BN8_00060</name>
</gene>
<name>I2GB76_9BACT</name>
<dbReference type="EMBL" id="CAIT01000003">
    <property type="protein sequence ID" value="CCH51150.1"/>
    <property type="molecule type" value="Genomic_DNA"/>
</dbReference>
<reference evidence="1 2" key="1">
    <citation type="journal article" date="2012" name="J. Bacteriol.">
        <title>Genome Sequence of the Filamentous Bacterium Fibrisoma limi BUZ 3T.</title>
        <authorList>
            <person name="Filippini M."/>
            <person name="Qi W."/>
            <person name="Jaenicke S."/>
            <person name="Goesmann A."/>
            <person name="Smits T.H."/>
            <person name="Bagheri H.C."/>
        </authorList>
    </citation>
    <scope>NUCLEOTIDE SEQUENCE [LARGE SCALE GENOMIC DNA]</scope>
    <source>
        <strain evidence="2">BUZ 3T</strain>
    </source>
</reference>
<dbReference type="Proteomes" id="UP000009309">
    <property type="component" value="Unassembled WGS sequence"/>
</dbReference>
<evidence type="ECO:0000313" key="1">
    <source>
        <dbReference type="EMBL" id="CCH51150.1"/>
    </source>
</evidence>
<organism evidence="1 2">
    <name type="scientific">Fibrisoma limi BUZ 3</name>
    <dbReference type="NCBI Taxonomy" id="1185876"/>
    <lineage>
        <taxon>Bacteria</taxon>
        <taxon>Pseudomonadati</taxon>
        <taxon>Bacteroidota</taxon>
        <taxon>Cytophagia</taxon>
        <taxon>Cytophagales</taxon>
        <taxon>Spirosomataceae</taxon>
        <taxon>Fibrisoma</taxon>
    </lineage>
</organism>
<comment type="caution">
    <text evidence="1">The sequence shown here is derived from an EMBL/GenBank/DDBJ whole genome shotgun (WGS) entry which is preliminary data.</text>
</comment>
<protein>
    <submittedName>
        <fullName evidence="1">Uncharacterized protein</fullName>
    </submittedName>
</protein>
<accession>I2GB76</accession>
<sequence>MPDAIISPNQSYKVEFSSYEVRMSHWIDQPHLIRIADNQTLFSLAGDVWSAFTTIWVDDATVRMQVAKYPGRISCTLHLNTATDSGTATGSAGSFSGSLADVQRWVLNL</sequence>
<dbReference type="OrthoDB" id="957799at2"/>
<dbReference type="RefSeq" id="WP_009279740.1">
    <property type="nucleotide sequence ID" value="NZ_CAIT01000003.1"/>
</dbReference>
<dbReference type="eggNOG" id="ENOG5033DDX">
    <property type="taxonomic scope" value="Bacteria"/>
</dbReference>
<dbReference type="STRING" id="1185876.BN8_00060"/>
<keyword evidence="2" id="KW-1185">Reference proteome</keyword>
<proteinExistence type="predicted"/>
<dbReference type="AlphaFoldDB" id="I2GB76"/>